<reference evidence="1 2" key="1">
    <citation type="submission" date="2019-02" db="EMBL/GenBank/DDBJ databases">
        <title>Deep-cultivation of Planctomycetes and their phenomic and genomic characterization uncovers novel biology.</title>
        <authorList>
            <person name="Wiegand S."/>
            <person name="Jogler M."/>
            <person name="Boedeker C."/>
            <person name="Pinto D."/>
            <person name="Vollmers J."/>
            <person name="Rivas-Marin E."/>
            <person name="Kohn T."/>
            <person name="Peeters S.H."/>
            <person name="Heuer A."/>
            <person name="Rast P."/>
            <person name="Oberbeckmann S."/>
            <person name="Bunk B."/>
            <person name="Jeske O."/>
            <person name="Meyerdierks A."/>
            <person name="Storesund J.E."/>
            <person name="Kallscheuer N."/>
            <person name="Luecker S."/>
            <person name="Lage O.M."/>
            <person name="Pohl T."/>
            <person name="Merkel B.J."/>
            <person name="Hornburger P."/>
            <person name="Mueller R.-W."/>
            <person name="Bruemmer F."/>
            <person name="Labrenz M."/>
            <person name="Spormann A.M."/>
            <person name="Op den Camp H."/>
            <person name="Overmann J."/>
            <person name="Amann R."/>
            <person name="Jetten M.S.M."/>
            <person name="Mascher T."/>
            <person name="Medema M.H."/>
            <person name="Devos D.P."/>
            <person name="Kaster A.-K."/>
            <person name="Ovreas L."/>
            <person name="Rohde M."/>
            <person name="Galperin M.Y."/>
            <person name="Jogler C."/>
        </authorList>
    </citation>
    <scope>NUCLEOTIDE SEQUENCE [LARGE SCALE GENOMIC DNA]</scope>
    <source>
        <strain evidence="1 2">Pla133</strain>
    </source>
</reference>
<organism evidence="1 2">
    <name type="scientific">Engelhardtia mirabilis</name>
    <dbReference type="NCBI Taxonomy" id="2528011"/>
    <lineage>
        <taxon>Bacteria</taxon>
        <taxon>Pseudomonadati</taxon>
        <taxon>Planctomycetota</taxon>
        <taxon>Planctomycetia</taxon>
        <taxon>Planctomycetia incertae sedis</taxon>
        <taxon>Engelhardtia</taxon>
    </lineage>
</organism>
<evidence type="ECO:0000313" key="1">
    <source>
        <dbReference type="EMBL" id="QDU65049.1"/>
    </source>
</evidence>
<proteinExistence type="predicted"/>
<dbReference type="Proteomes" id="UP000316921">
    <property type="component" value="Chromosome"/>
</dbReference>
<gene>
    <name evidence="1" type="ORF">Pla133_01120</name>
</gene>
<evidence type="ECO:0000313" key="2">
    <source>
        <dbReference type="Proteomes" id="UP000316921"/>
    </source>
</evidence>
<dbReference type="KEGG" id="pbap:Pla133_01120"/>
<accession>A0A518BDI8</accession>
<dbReference type="AlphaFoldDB" id="A0A518BDI8"/>
<name>A0A518BDI8_9BACT</name>
<protein>
    <submittedName>
        <fullName evidence="1">Uncharacterized protein</fullName>
    </submittedName>
</protein>
<dbReference type="EMBL" id="CP036287">
    <property type="protein sequence ID" value="QDU65049.1"/>
    <property type="molecule type" value="Genomic_DNA"/>
</dbReference>
<sequence>MLFEPRYWRDRLEDMSQVPRQLLVLPRQELALPGGEASELWLRAHDRVRLRALFARSVVLFPRPVVRLSLTSSSLQAPRLDWDSIADGQVQLVVENVPGRRLEDRVLDLLRTIQAAREQAQLDDGRLTLRTGERDAARDEVMIVDRLLSDGRI</sequence>
<keyword evidence="2" id="KW-1185">Reference proteome</keyword>